<name>A0A0A9FZT1_ARUDO</name>
<sequence>MTAALERCMDMTFSKRIQKMRRWQDLGV</sequence>
<dbReference type="AlphaFoldDB" id="A0A0A9FZT1"/>
<accession>A0A0A9FZT1</accession>
<evidence type="ECO:0000313" key="1">
    <source>
        <dbReference type="EMBL" id="JAE17772.1"/>
    </source>
</evidence>
<reference evidence="1" key="2">
    <citation type="journal article" date="2015" name="Data Brief">
        <title>Shoot transcriptome of the giant reed, Arundo donax.</title>
        <authorList>
            <person name="Barrero R.A."/>
            <person name="Guerrero F.D."/>
            <person name="Moolhuijzen P."/>
            <person name="Goolsby J.A."/>
            <person name="Tidwell J."/>
            <person name="Bellgard S.E."/>
            <person name="Bellgard M.I."/>
        </authorList>
    </citation>
    <scope>NUCLEOTIDE SEQUENCE</scope>
    <source>
        <tissue evidence="1">Shoot tissue taken approximately 20 cm above the soil surface</tissue>
    </source>
</reference>
<protein>
    <submittedName>
        <fullName evidence="1">Uncharacterized protein</fullName>
    </submittedName>
</protein>
<proteinExistence type="predicted"/>
<reference evidence="1" key="1">
    <citation type="submission" date="2014-09" db="EMBL/GenBank/DDBJ databases">
        <authorList>
            <person name="Magalhaes I.L.F."/>
            <person name="Oliveira U."/>
            <person name="Santos F.R."/>
            <person name="Vidigal T.H.D.A."/>
            <person name="Brescovit A.D."/>
            <person name="Santos A.J."/>
        </authorList>
    </citation>
    <scope>NUCLEOTIDE SEQUENCE</scope>
    <source>
        <tissue evidence="1">Shoot tissue taken approximately 20 cm above the soil surface</tissue>
    </source>
</reference>
<organism evidence="1">
    <name type="scientific">Arundo donax</name>
    <name type="common">Giant reed</name>
    <name type="synonym">Donax arundinaceus</name>
    <dbReference type="NCBI Taxonomy" id="35708"/>
    <lineage>
        <taxon>Eukaryota</taxon>
        <taxon>Viridiplantae</taxon>
        <taxon>Streptophyta</taxon>
        <taxon>Embryophyta</taxon>
        <taxon>Tracheophyta</taxon>
        <taxon>Spermatophyta</taxon>
        <taxon>Magnoliopsida</taxon>
        <taxon>Liliopsida</taxon>
        <taxon>Poales</taxon>
        <taxon>Poaceae</taxon>
        <taxon>PACMAD clade</taxon>
        <taxon>Arundinoideae</taxon>
        <taxon>Arundineae</taxon>
        <taxon>Arundo</taxon>
    </lineage>
</organism>
<dbReference type="EMBL" id="GBRH01180124">
    <property type="protein sequence ID" value="JAE17772.1"/>
    <property type="molecule type" value="Transcribed_RNA"/>
</dbReference>